<protein>
    <submittedName>
        <fullName evidence="1">XRE family transcriptional regulator</fullName>
    </submittedName>
</protein>
<dbReference type="OrthoDB" id="7859023at2"/>
<comment type="caution">
    <text evidence="1">The sequence shown here is derived from an EMBL/GenBank/DDBJ whole genome shotgun (WGS) entry which is preliminary data.</text>
</comment>
<evidence type="ECO:0000313" key="1">
    <source>
        <dbReference type="EMBL" id="MTH77164.1"/>
    </source>
</evidence>
<accession>A0A6L6JAK1</accession>
<proteinExistence type="predicted"/>
<gene>
    <name evidence="1" type="ORF">GL286_05445</name>
</gene>
<evidence type="ECO:0000313" key="2">
    <source>
        <dbReference type="Proteomes" id="UP000478183"/>
    </source>
</evidence>
<dbReference type="EMBL" id="WMIE01000001">
    <property type="protein sequence ID" value="MTH77164.1"/>
    <property type="molecule type" value="Genomic_DNA"/>
</dbReference>
<organism evidence="1 2">
    <name type="scientific">Paracoccus aestuariivivens</name>
    <dbReference type="NCBI Taxonomy" id="1820333"/>
    <lineage>
        <taxon>Bacteria</taxon>
        <taxon>Pseudomonadati</taxon>
        <taxon>Pseudomonadota</taxon>
        <taxon>Alphaproteobacteria</taxon>
        <taxon>Rhodobacterales</taxon>
        <taxon>Paracoccaceae</taxon>
        <taxon>Paracoccus</taxon>
    </lineage>
</organism>
<reference evidence="1 2" key="1">
    <citation type="submission" date="2019-11" db="EMBL/GenBank/DDBJ databases">
        <authorList>
            <person name="Dong K."/>
        </authorList>
    </citation>
    <scope>NUCLEOTIDE SEQUENCE [LARGE SCALE GENOMIC DNA]</scope>
    <source>
        <strain evidence="1 2">NBRC 111993</strain>
    </source>
</reference>
<dbReference type="RefSeq" id="WP_155094468.1">
    <property type="nucleotide sequence ID" value="NZ_WMIE01000001.1"/>
</dbReference>
<dbReference type="AlphaFoldDB" id="A0A6L6JAK1"/>
<dbReference type="Proteomes" id="UP000478183">
    <property type="component" value="Unassembled WGS sequence"/>
</dbReference>
<name>A0A6L6JAK1_9RHOB</name>
<sequence length="132" mass="14662">MANPHAETAAVIFLRRQLELLAHRKTQREIAHEAGFTNANMLSLMKVGSSKIPLDRVPSLARAMEVDPARLMQLALEQSIGKTNAAAILQVFGTPTTENERGWLNEIRDASDQTDPRLTTRSRTALRAIFGR</sequence>
<keyword evidence="2" id="KW-1185">Reference proteome</keyword>